<dbReference type="EMBL" id="DVOB01000191">
    <property type="protein sequence ID" value="HIU96810.1"/>
    <property type="molecule type" value="Genomic_DNA"/>
</dbReference>
<dbReference type="GO" id="GO:0016740">
    <property type="term" value="F:transferase activity"/>
    <property type="evidence" value="ECO:0007669"/>
    <property type="project" value="TreeGrafter"/>
</dbReference>
<protein>
    <submittedName>
        <fullName evidence="2">MBL fold metallo-hydrolase</fullName>
    </submittedName>
</protein>
<dbReference type="Gene3D" id="3.60.15.10">
    <property type="entry name" value="Ribonuclease Z/Hydroxyacylglutathione hydrolase-like"/>
    <property type="match status" value="1"/>
</dbReference>
<dbReference type="SUPFAM" id="SSF56281">
    <property type="entry name" value="Metallo-hydrolase/oxidoreductase"/>
    <property type="match status" value="1"/>
</dbReference>
<dbReference type="Pfam" id="PF00753">
    <property type="entry name" value="Lactamase_B"/>
    <property type="match status" value="1"/>
</dbReference>
<dbReference type="PANTHER" id="PTHR13754">
    <property type="entry name" value="METALLO-BETA-LACTAMASE SUPERFAMILY PROTEIN"/>
    <property type="match status" value="1"/>
</dbReference>
<reference evidence="2" key="2">
    <citation type="journal article" date="2021" name="PeerJ">
        <title>Extensive microbial diversity within the chicken gut microbiome revealed by metagenomics and culture.</title>
        <authorList>
            <person name="Gilroy R."/>
            <person name="Ravi A."/>
            <person name="Getino M."/>
            <person name="Pursley I."/>
            <person name="Horton D.L."/>
            <person name="Alikhan N.F."/>
            <person name="Baker D."/>
            <person name="Gharbi K."/>
            <person name="Hall N."/>
            <person name="Watson M."/>
            <person name="Adriaenssens E.M."/>
            <person name="Foster-Nyarko E."/>
            <person name="Jarju S."/>
            <person name="Secka A."/>
            <person name="Antonio M."/>
            <person name="Oren A."/>
            <person name="Chaudhuri R.R."/>
            <person name="La Ragione R."/>
            <person name="Hildebrand F."/>
            <person name="Pallen M.J."/>
        </authorList>
    </citation>
    <scope>NUCLEOTIDE SEQUENCE</scope>
    <source>
        <strain evidence="2">ChiSjej4B22-8349</strain>
    </source>
</reference>
<dbReference type="CDD" id="cd07713">
    <property type="entry name" value="DHPS-like_MBL-fold"/>
    <property type="match status" value="1"/>
</dbReference>
<dbReference type="InterPro" id="IPR036866">
    <property type="entry name" value="RibonucZ/Hydroxyglut_hydro"/>
</dbReference>
<dbReference type="InterPro" id="IPR001279">
    <property type="entry name" value="Metallo-B-lactamas"/>
</dbReference>
<gene>
    <name evidence="2" type="ORF">IAD25_08945</name>
</gene>
<name>A0A9D1N831_9FIRM</name>
<sequence length="299" mass="33128">MKTEHGMKASDEMRFGFLMENRTDKAGLTAEHGLSIYIEACGKKMLFDAGATELMVRNAERMGVDLAAVDLAVVSHGHYDHTGGFPAFCRLNSRAPVYVHRNAFRESYELKEGQLCGSDDGIRWTDEEREAMKDRLILTDGPLWVSEDICVTGTVQSEEGFEPTEVFYYRDEDGKITADDMSHEQCLVLRQPEGLYVFSGCSHTGVIGALNTAKDLFPGEKVAVLAAGMHLYKASDTERSRVVEAVAAEAPERVIPVHCTGMDAICYLKDLLKDRCVTAGAGDWFGRYGEKCEKGERCE</sequence>
<dbReference type="InterPro" id="IPR052926">
    <property type="entry name" value="Metallo-beta-lactamase_dom"/>
</dbReference>
<feature type="domain" description="Metallo-beta-lactamase" evidence="1">
    <location>
        <begin position="32"/>
        <end position="258"/>
    </location>
</feature>
<accession>A0A9D1N831</accession>
<proteinExistence type="predicted"/>
<organism evidence="2 3">
    <name type="scientific">Candidatus Allocopromorpha excrementipullorum</name>
    <dbReference type="NCBI Taxonomy" id="2840743"/>
    <lineage>
        <taxon>Bacteria</taxon>
        <taxon>Bacillati</taxon>
        <taxon>Bacillota</taxon>
        <taxon>Clostridia</taxon>
        <taxon>Eubacteriales</taxon>
        <taxon>Eubacteriaceae</taxon>
        <taxon>Eubacteriaceae incertae sedis</taxon>
        <taxon>Candidatus Allocopromorpha</taxon>
    </lineage>
</organism>
<dbReference type="InterPro" id="IPR041712">
    <property type="entry name" value="DHPS-like_MBL-fold"/>
</dbReference>
<evidence type="ECO:0000313" key="3">
    <source>
        <dbReference type="Proteomes" id="UP000824130"/>
    </source>
</evidence>
<dbReference type="SMART" id="SM00849">
    <property type="entry name" value="Lactamase_B"/>
    <property type="match status" value="1"/>
</dbReference>
<evidence type="ECO:0000313" key="2">
    <source>
        <dbReference type="EMBL" id="HIU96810.1"/>
    </source>
</evidence>
<reference evidence="2" key="1">
    <citation type="submission" date="2020-10" db="EMBL/GenBank/DDBJ databases">
        <authorList>
            <person name="Gilroy R."/>
        </authorList>
    </citation>
    <scope>NUCLEOTIDE SEQUENCE</scope>
    <source>
        <strain evidence="2">ChiSjej4B22-8349</strain>
    </source>
</reference>
<evidence type="ECO:0000259" key="1">
    <source>
        <dbReference type="SMART" id="SM00849"/>
    </source>
</evidence>
<dbReference type="PANTHER" id="PTHR13754:SF13">
    <property type="entry name" value="METALLO-BETA-LACTAMASE SUPERFAMILY PROTEIN (AFU_ORTHOLOGUE AFUA_3G07630)"/>
    <property type="match status" value="1"/>
</dbReference>
<dbReference type="Proteomes" id="UP000824130">
    <property type="component" value="Unassembled WGS sequence"/>
</dbReference>
<dbReference type="AlphaFoldDB" id="A0A9D1N831"/>
<comment type="caution">
    <text evidence="2">The sequence shown here is derived from an EMBL/GenBank/DDBJ whole genome shotgun (WGS) entry which is preliminary data.</text>
</comment>